<evidence type="ECO:0000256" key="6">
    <source>
        <dbReference type="ARBA" id="ARBA00023015"/>
    </source>
</evidence>
<dbReference type="GO" id="GO:0046914">
    <property type="term" value="F:transition metal ion binding"/>
    <property type="evidence" value="ECO:0007669"/>
    <property type="project" value="InterPro"/>
</dbReference>
<dbReference type="PATRIC" id="fig|33014.5.peg.2608"/>
<sequence length="232" mass="25410">MTDLVDTTEMYLRTILDLEEEAIVPLRARISERLGHSGPTVSQTVARMERDGLVIVSGDRHLELTPEGRSKAVHVMRKHRLAERLLSDVIGLEWEFVHDEACRWEHVMSEQVERKILDLLGHPTESPYGNPIPGLDELGDSPAVAFMAGVVSIVEASLGTTEDAPARGVIRRLGEPVQFDPELLSQLKQAGVLPGATGSFSREGAYVLVRVDGAGPGLELPLEVAGHIFIER</sequence>
<dbReference type="InterPro" id="IPR050536">
    <property type="entry name" value="DtxR_MntR_Metal-Reg"/>
</dbReference>
<dbReference type="Gene3D" id="1.10.60.10">
    <property type="entry name" value="Iron dependent repressor, metal binding and dimerisation domain"/>
    <property type="match status" value="1"/>
</dbReference>
<dbReference type="Pfam" id="PF01325">
    <property type="entry name" value="Fe_dep_repress"/>
    <property type="match status" value="1"/>
</dbReference>
<reference evidence="10 12" key="1">
    <citation type="journal article" date="2015" name="Genome Announc.">
        <title>Complete Genome Sequence of Clavibacter michiganensis subsp. insidiosus R1-1 Using PacBio Single-Molecule Real-Time Technology.</title>
        <authorList>
            <person name="Lu Y."/>
            <person name="Samac D.A."/>
            <person name="Glazebrook J."/>
            <person name="Ishimaru C.A."/>
        </authorList>
    </citation>
    <scope>NUCLEOTIDE SEQUENCE [LARGE SCALE GENOMIC DNA]</scope>
    <source>
        <strain evidence="10 12">R1-1</strain>
    </source>
</reference>
<evidence type="ECO:0000313" key="11">
    <source>
        <dbReference type="EMBL" id="RIJ43391.1"/>
    </source>
</evidence>
<dbReference type="Proteomes" id="UP000266634">
    <property type="component" value="Unassembled WGS sequence"/>
</dbReference>
<proteinExistence type="inferred from homology"/>
<dbReference type="EMBL" id="CP011043">
    <property type="protein sequence ID" value="AJW79860.1"/>
    <property type="molecule type" value="Genomic_DNA"/>
</dbReference>
<evidence type="ECO:0000259" key="9">
    <source>
        <dbReference type="PROSITE" id="PS50944"/>
    </source>
</evidence>
<gene>
    <name evidence="11" type="ORF">DZF93_06665</name>
    <name evidence="10" type="ORF">VO01_12660</name>
</gene>
<evidence type="ECO:0000256" key="7">
    <source>
        <dbReference type="ARBA" id="ARBA00023125"/>
    </source>
</evidence>
<dbReference type="GO" id="GO:0003700">
    <property type="term" value="F:DNA-binding transcription factor activity"/>
    <property type="evidence" value="ECO:0007669"/>
    <property type="project" value="InterPro"/>
</dbReference>
<dbReference type="GO" id="GO:0046983">
    <property type="term" value="F:protein dimerization activity"/>
    <property type="evidence" value="ECO:0007669"/>
    <property type="project" value="InterPro"/>
</dbReference>
<evidence type="ECO:0000256" key="1">
    <source>
        <dbReference type="ARBA" id="ARBA00004496"/>
    </source>
</evidence>
<comment type="subcellular location">
    <subcellularLocation>
        <location evidence="1">Cytoplasm</location>
    </subcellularLocation>
</comment>
<dbReference type="PANTHER" id="PTHR33238">
    <property type="entry name" value="IRON (METAL) DEPENDENT REPRESSOR, DTXR FAMILY"/>
    <property type="match status" value="1"/>
</dbReference>
<dbReference type="Pfam" id="PF02742">
    <property type="entry name" value="Fe_dep_repr_C"/>
    <property type="match status" value="1"/>
</dbReference>
<dbReference type="SUPFAM" id="SSF50037">
    <property type="entry name" value="C-terminal domain of transcriptional repressors"/>
    <property type="match status" value="1"/>
</dbReference>
<dbReference type="SMART" id="SM00899">
    <property type="entry name" value="FeoA"/>
    <property type="match status" value="1"/>
</dbReference>
<name>A0A0D5CKQ6_9MICO</name>
<evidence type="ECO:0000256" key="8">
    <source>
        <dbReference type="ARBA" id="ARBA00023163"/>
    </source>
</evidence>
<dbReference type="SUPFAM" id="SSF46785">
    <property type="entry name" value="Winged helix' DNA-binding domain"/>
    <property type="match status" value="1"/>
</dbReference>
<dbReference type="PROSITE" id="PS50944">
    <property type="entry name" value="HTH_DTXR"/>
    <property type="match status" value="1"/>
</dbReference>
<comment type="similarity">
    <text evidence="2">Belongs to the DtxR/MntR family.</text>
</comment>
<dbReference type="Proteomes" id="UP000032604">
    <property type="component" value="Chromosome"/>
</dbReference>
<evidence type="ECO:0000256" key="5">
    <source>
        <dbReference type="ARBA" id="ARBA00023004"/>
    </source>
</evidence>
<keyword evidence="6" id="KW-0805">Transcription regulation</keyword>
<dbReference type="SMART" id="SM00419">
    <property type="entry name" value="HTH_CRP"/>
    <property type="match status" value="1"/>
</dbReference>
<keyword evidence="4" id="KW-0963">Cytoplasm</keyword>
<dbReference type="SMART" id="SM00529">
    <property type="entry name" value="HTH_DTXR"/>
    <property type="match status" value="1"/>
</dbReference>
<comment type="subunit">
    <text evidence="3">Homodimer.</text>
</comment>
<dbReference type="InterPro" id="IPR036390">
    <property type="entry name" value="WH_DNA-bd_sf"/>
</dbReference>
<dbReference type="InterPro" id="IPR012318">
    <property type="entry name" value="HTH_CRP"/>
</dbReference>
<protein>
    <submittedName>
        <fullName evidence="10">Dihydrofolate reductase</fullName>
    </submittedName>
    <submittedName>
        <fullName evidence="11">Metal-dependent transcriptional regulator</fullName>
    </submittedName>
</protein>
<keyword evidence="7" id="KW-0238">DNA-binding</keyword>
<accession>A0A0D5CKQ6</accession>
<dbReference type="InterPro" id="IPR008988">
    <property type="entry name" value="Transcriptional_repressor_C"/>
</dbReference>
<dbReference type="GO" id="GO:0003677">
    <property type="term" value="F:DNA binding"/>
    <property type="evidence" value="ECO:0007669"/>
    <property type="project" value="UniProtKB-KW"/>
</dbReference>
<dbReference type="InterPro" id="IPR001367">
    <property type="entry name" value="Fe_dep_repressor"/>
</dbReference>
<evidence type="ECO:0000313" key="10">
    <source>
        <dbReference type="EMBL" id="AJW79860.1"/>
    </source>
</evidence>
<dbReference type="HOGENOM" id="CLU_069532_0_0_11"/>
<dbReference type="InterPro" id="IPR038157">
    <property type="entry name" value="FeoA_core_dom"/>
</dbReference>
<dbReference type="OrthoDB" id="3208141at2"/>
<dbReference type="AlphaFoldDB" id="A0A0D5CKQ6"/>
<dbReference type="KEGG" id="cmh:VO01_12660"/>
<evidence type="ECO:0000256" key="3">
    <source>
        <dbReference type="ARBA" id="ARBA00011738"/>
    </source>
</evidence>
<dbReference type="GeneID" id="92984176"/>
<evidence type="ECO:0000313" key="13">
    <source>
        <dbReference type="Proteomes" id="UP000266634"/>
    </source>
</evidence>
<dbReference type="InterPro" id="IPR022687">
    <property type="entry name" value="HTH_DTXR"/>
</dbReference>
<dbReference type="InterPro" id="IPR022689">
    <property type="entry name" value="Iron_dep_repressor"/>
</dbReference>
<evidence type="ECO:0000256" key="4">
    <source>
        <dbReference type="ARBA" id="ARBA00022490"/>
    </source>
</evidence>
<keyword evidence="8" id="KW-0804">Transcription</keyword>
<organism evidence="10 12">
    <name type="scientific">Clavibacter michiganensis subsp. insidiosus</name>
    <dbReference type="NCBI Taxonomy" id="33014"/>
    <lineage>
        <taxon>Bacteria</taxon>
        <taxon>Bacillati</taxon>
        <taxon>Actinomycetota</taxon>
        <taxon>Actinomycetes</taxon>
        <taxon>Micrococcales</taxon>
        <taxon>Microbacteriaceae</taxon>
        <taxon>Clavibacter</taxon>
    </lineage>
</organism>
<dbReference type="RefSeq" id="WP_012039156.1">
    <property type="nucleotide sequence ID" value="NZ_CP011043.1"/>
</dbReference>
<reference evidence="11 13" key="2">
    <citation type="submission" date="2018-08" db="EMBL/GenBank/DDBJ databases">
        <title>Genome Sequence of Clavibacter michiganensis Subspecies type strains, and the Atypical Peach-Colored Strains Isolated from Tomato.</title>
        <authorList>
            <person name="Osdaghi E."/>
            <person name="Portier P."/>
            <person name="Briand M."/>
            <person name="Jacques M.-A."/>
        </authorList>
    </citation>
    <scope>NUCLEOTIDE SEQUENCE [LARGE SCALE GENOMIC DNA]</scope>
    <source>
        <strain evidence="11 13">CFBP 6488</strain>
    </source>
</reference>
<dbReference type="Gene3D" id="2.30.30.90">
    <property type="match status" value="1"/>
</dbReference>
<dbReference type="PANTHER" id="PTHR33238:SF10">
    <property type="entry name" value="IRON-DEPENDENT REPRESSOR IDER"/>
    <property type="match status" value="1"/>
</dbReference>
<dbReference type="EMBL" id="QWEA01000195">
    <property type="protein sequence ID" value="RIJ43391.1"/>
    <property type="molecule type" value="Genomic_DNA"/>
</dbReference>
<evidence type="ECO:0000313" key="12">
    <source>
        <dbReference type="Proteomes" id="UP000032604"/>
    </source>
</evidence>
<dbReference type="InterPro" id="IPR007167">
    <property type="entry name" value="Fe-transptr_FeoA-like"/>
</dbReference>
<dbReference type="InterPro" id="IPR036421">
    <property type="entry name" value="Fe_dep_repressor_sf"/>
</dbReference>
<dbReference type="InterPro" id="IPR036388">
    <property type="entry name" value="WH-like_DNA-bd_sf"/>
</dbReference>
<evidence type="ECO:0000256" key="2">
    <source>
        <dbReference type="ARBA" id="ARBA00007871"/>
    </source>
</evidence>
<dbReference type="FunFam" id="1.10.60.10:FF:000001">
    <property type="entry name" value="Iron dependent repressor"/>
    <property type="match status" value="1"/>
</dbReference>
<dbReference type="GO" id="GO:0005737">
    <property type="term" value="C:cytoplasm"/>
    <property type="evidence" value="ECO:0007669"/>
    <property type="project" value="UniProtKB-SubCell"/>
</dbReference>
<dbReference type="SUPFAM" id="SSF47979">
    <property type="entry name" value="Iron-dependent repressor protein, dimerization domain"/>
    <property type="match status" value="1"/>
</dbReference>
<dbReference type="Gene3D" id="1.10.10.10">
    <property type="entry name" value="Winged helix-like DNA-binding domain superfamily/Winged helix DNA-binding domain"/>
    <property type="match status" value="1"/>
</dbReference>
<keyword evidence="5" id="KW-0408">Iron</keyword>
<feature type="domain" description="HTH dtxR-type" evidence="9">
    <location>
        <begin position="1"/>
        <end position="65"/>
    </location>
</feature>
<dbReference type="GO" id="GO:0045892">
    <property type="term" value="P:negative regulation of DNA-templated transcription"/>
    <property type="evidence" value="ECO:0007669"/>
    <property type="project" value="TreeGrafter"/>
</dbReference>